<gene>
    <name evidence="1" type="ORF">KWG56_04430</name>
</gene>
<dbReference type="GeneID" id="94374501"/>
<proteinExistence type="predicted"/>
<evidence type="ECO:0000313" key="1">
    <source>
        <dbReference type="EMBL" id="QYC11253.1"/>
    </source>
</evidence>
<name>A0ABX8TKE0_9CAUL</name>
<dbReference type="Proteomes" id="UP000824334">
    <property type="component" value="Chromosome"/>
</dbReference>
<dbReference type="EMBL" id="CP080034">
    <property type="protein sequence ID" value="QYC11253.1"/>
    <property type="molecule type" value="Genomic_DNA"/>
</dbReference>
<sequence length="96" mass="10195">MAKTPVSSAVDDIVTEGEDLTHKLGRQADDIIASAKDGADRTVSSLRQAVREDVGHVRDKAVERAEEAIDSIRDAPIKSVLYAAGIGVIIGLLLSR</sequence>
<evidence type="ECO:0000313" key="2">
    <source>
        <dbReference type="Proteomes" id="UP000824334"/>
    </source>
</evidence>
<keyword evidence="2" id="KW-1185">Reference proteome</keyword>
<dbReference type="RefSeq" id="WP_219353877.1">
    <property type="nucleotide sequence ID" value="NZ_CP080034.1"/>
</dbReference>
<protein>
    <submittedName>
        <fullName evidence="1">DUF883 family protein</fullName>
    </submittedName>
</protein>
<organism evidence="1 2">
    <name type="scientific">Brevundimonas nasdae</name>
    <dbReference type="NCBI Taxonomy" id="172043"/>
    <lineage>
        <taxon>Bacteria</taxon>
        <taxon>Pseudomonadati</taxon>
        <taxon>Pseudomonadota</taxon>
        <taxon>Alphaproteobacteria</taxon>
        <taxon>Caulobacterales</taxon>
        <taxon>Caulobacteraceae</taxon>
        <taxon>Brevundimonas</taxon>
    </lineage>
</organism>
<accession>A0ABX8TKE0</accession>
<reference evidence="1 2" key="1">
    <citation type="submission" date="2021-07" db="EMBL/GenBank/DDBJ databases">
        <title>Isolation and characterization of bacteria from a gold mining with a capacity of golden bioaccumulation.</title>
        <authorList>
            <person name="Yang X.J."/>
        </authorList>
    </citation>
    <scope>NUCLEOTIDE SEQUENCE [LARGE SCALE GENOMIC DNA]</scope>
    <source>
        <strain evidence="1 2">Au29</strain>
    </source>
</reference>